<evidence type="ECO:0000313" key="3">
    <source>
        <dbReference type="Proteomes" id="UP001182556"/>
    </source>
</evidence>
<evidence type="ECO:0000256" key="1">
    <source>
        <dbReference type="SAM" id="MobiDB-lite"/>
    </source>
</evidence>
<name>A0AAD9FK98_PAPLA</name>
<keyword evidence="3" id="KW-1185">Reference proteome</keyword>
<accession>A0AAD9FK98</accession>
<dbReference type="PANTHER" id="PTHR37332:SF1">
    <property type="entry name" value="ELMO DOMAIN-CONTAINING PROTEIN"/>
    <property type="match status" value="1"/>
</dbReference>
<reference evidence="2" key="1">
    <citation type="submission" date="2023-02" db="EMBL/GenBank/DDBJ databases">
        <title>Identification and recombinant expression of a fungal hydrolase from Papiliotrema laurentii that hydrolyzes apple cutin and clears colloidal polyester polyurethane.</title>
        <authorList>
            <consortium name="DOE Joint Genome Institute"/>
            <person name="Roman V.A."/>
            <person name="Bojanowski C."/>
            <person name="Crable B.R."/>
            <person name="Wagner D.N."/>
            <person name="Hung C.S."/>
            <person name="Nadeau L.J."/>
            <person name="Schratz L."/>
            <person name="Haridas S."/>
            <person name="Pangilinan J."/>
            <person name="Lipzen A."/>
            <person name="Na H."/>
            <person name="Yan M."/>
            <person name="Ng V."/>
            <person name="Grigoriev I.V."/>
            <person name="Spatafora J.W."/>
            <person name="Barlow D."/>
            <person name="Biffinger J."/>
            <person name="Kelley-Loughnane N."/>
            <person name="Varaljay V.A."/>
            <person name="Crookes-Goodson W.J."/>
        </authorList>
    </citation>
    <scope>NUCLEOTIDE SEQUENCE</scope>
    <source>
        <strain evidence="2">5307AH</strain>
    </source>
</reference>
<dbReference type="PANTHER" id="PTHR37332">
    <property type="entry name" value="EXPRESSED PROTEIN"/>
    <property type="match status" value="1"/>
</dbReference>
<dbReference type="AlphaFoldDB" id="A0AAD9FK98"/>
<feature type="compositionally biased region" description="Gly residues" evidence="1">
    <location>
        <begin position="337"/>
        <end position="352"/>
    </location>
</feature>
<dbReference type="EMBL" id="JAODAN010000008">
    <property type="protein sequence ID" value="KAK1922420.1"/>
    <property type="molecule type" value="Genomic_DNA"/>
</dbReference>
<gene>
    <name evidence="2" type="ORF">DB88DRAFT_495010</name>
</gene>
<feature type="compositionally biased region" description="Low complexity" evidence="1">
    <location>
        <begin position="72"/>
        <end position="84"/>
    </location>
</feature>
<proteinExistence type="predicted"/>
<protein>
    <submittedName>
        <fullName evidence="2">Uncharacterized protein</fullName>
    </submittedName>
</protein>
<organism evidence="2 3">
    <name type="scientific">Papiliotrema laurentii</name>
    <name type="common">Cryptococcus laurentii</name>
    <dbReference type="NCBI Taxonomy" id="5418"/>
    <lineage>
        <taxon>Eukaryota</taxon>
        <taxon>Fungi</taxon>
        <taxon>Dikarya</taxon>
        <taxon>Basidiomycota</taxon>
        <taxon>Agaricomycotina</taxon>
        <taxon>Tremellomycetes</taxon>
        <taxon>Tremellales</taxon>
        <taxon>Rhynchogastremaceae</taxon>
        <taxon>Papiliotrema</taxon>
    </lineage>
</organism>
<sequence length="480" mass="51033">MDFGSISGKGSMKRKQSTSLLQALGKSSSSSRSPSIPIPPPSSYAPPTSTSSHFSDSTLDFSPEMSNGPYETATASSARTSSFSMPLQSARSVSGTSTTHSLSTSSMGQGPEREKKMLFRRPDDVFRVVKDRVFSWSYLMQWYQGDIHWFNTVKISRSALETSLGPSKVEQRARYMFQLGTSLSPLFDITTAPEFLRSLIKLLDEWEAAGDGGKGVMGLFRAQRTGKKSIGYDTGVADGEVLLLNAPMPFAPDFFIAHSILCSAIRDIYKKFLGMVLPSHPSLGTRGSLSNIAHSGSISSTSTDPHNLFHPSTIIHSVALPESGSNPLSSASTWTGTGSGSANGHSDGPGAGALGGVLSPLGDPIGLQQAHKNNRPTQTQQDGFQALIAGELANDRILVGDGQKLTPSVIEMFAKVDTKLRKHYSMLLREGDALAKKVLDDELAVLTASLNTGSPIRFDVKAGANGASEWNAAGVPSGTL</sequence>
<evidence type="ECO:0000313" key="2">
    <source>
        <dbReference type="EMBL" id="KAK1922420.1"/>
    </source>
</evidence>
<feature type="region of interest" description="Disordered" evidence="1">
    <location>
        <begin position="326"/>
        <end position="352"/>
    </location>
</feature>
<comment type="caution">
    <text evidence="2">The sequence shown here is derived from an EMBL/GenBank/DDBJ whole genome shotgun (WGS) entry which is preliminary data.</text>
</comment>
<feature type="region of interest" description="Disordered" evidence="1">
    <location>
        <begin position="1"/>
        <end position="114"/>
    </location>
</feature>
<feature type="compositionally biased region" description="Low complexity" evidence="1">
    <location>
        <begin position="92"/>
        <end position="106"/>
    </location>
</feature>
<dbReference type="Proteomes" id="UP001182556">
    <property type="component" value="Unassembled WGS sequence"/>
</dbReference>